<sequence>MLFGVFHFVFVAGIMSLFSKYVLMANVAGAALSLAAEGRLFAEHYFLILDFIPELPGVYGALVVVGTTVIAAYNFGSERGWFPPLAE</sequence>
<dbReference type="Proteomes" id="UP000321567">
    <property type="component" value="Unassembled WGS sequence"/>
</dbReference>
<dbReference type="AlphaFoldDB" id="A0A512H5U8"/>
<dbReference type="EMBL" id="BJZO01000019">
    <property type="protein sequence ID" value="GEO80846.1"/>
    <property type="molecule type" value="Genomic_DNA"/>
</dbReference>
<feature type="transmembrane region" description="Helical" evidence="1">
    <location>
        <begin position="59"/>
        <end position="76"/>
    </location>
</feature>
<name>A0A512H5U8_9PROT</name>
<evidence type="ECO:0000256" key="1">
    <source>
        <dbReference type="SAM" id="Phobius"/>
    </source>
</evidence>
<gene>
    <name evidence="2" type="ORF">ROR02_09770</name>
</gene>
<evidence type="ECO:0000313" key="3">
    <source>
        <dbReference type="Proteomes" id="UP000321567"/>
    </source>
</evidence>
<keyword evidence="1" id="KW-0812">Transmembrane</keyword>
<keyword evidence="1" id="KW-1133">Transmembrane helix</keyword>
<keyword evidence="1" id="KW-0472">Membrane</keyword>
<organism evidence="2 3">
    <name type="scientific">Pararhodospirillum oryzae</name>
    <dbReference type="NCBI Taxonomy" id="478448"/>
    <lineage>
        <taxon>Bacteria</taxon>
        <taxon>Pseudomonadati</taxon>
        <taxon>Pseudomonadota</taxon>
        <taxon>Alphaproteobacteria</taxon>
        <taxon>Rhodospirillales</taxon>
        <taxon>Rhodospirillaceae</taxon>
        <taxon>Pararhodospirillum</taxon>
    </lineage>
</organism>
<reference evidence="2 3" key="1">
    <citation type="submission" date="2019-07" db="EMBL/GenBank/DDBJ databases">
        <title>Whole genome shotgun sequence of Rhodospirillum oryzae NBRC 107573.</title>
        <authorList>
            <person name="Hosoyama A."/>
            <person name="Uohara A."/>
            <person name="Ohji S."/>
            <person name="Ichikawa N."/>
        </authorList>
    </citation>
    <scope>NUCLEOTIDE SEQUENCE [LARGE SCALE GENOMIC DNA]</scope>
    <source>
        <strain evidence="2 3">NBRC 107573</strain>
    </source>
</reference>
<protein>
    <submittedName>
        <fullName evidence="2">Uncharacterized protein</fullName>
    </submittedName>
</protein>
<evidence type="ECO:0000313" key="2">
    <source>
        <dbReference type="EMBL" id="GEO80846.1"/>
    </source>
</evidence>
<proteinExistence type="predicted"/>
<accession>A0A512H5U8</accession>
<comment type="caution">
    <text evidence="2">The sequence shown here is derived from an EMBL/GenBank/DDBJ whole genome shotgun (WGS) entry which is preliminary data.</text>
</comment>
<keyword evidence="3" id="KW-1185">Reference proteome</keyword>